<dbReference type="EMBL" id="JAMFLZ010000009">
    <property type="protein sequence ID" value="MCL6296473.1"/>
    <property type="molecule type" value="Genomic_DNA"/>
</dbReference>
<name>A0ABT0QHL0_9FLAO</name>
<dbReference type="RefSeq" id="WP_249973875.1">
    <property type="nucleotide sequence ID" value="NZ_JAMFLZ010000009.1"/>
</dbReference>
<accession>A0ABT0QHL0</accession>
<protein>
    <submittedName>
        <fullName evidence="2">Uncharacterized protein</fullName>
    </submittedName>
</protein>
<organism evidence="2 3">
    <name type="scientific">Jejuia spongiicola</name>
    <dbReference type="NCBI Taxonomy" id="2942207"/>
    <lineage>
        <taxon>Bacteria</taxon>
        <taxon>Pseudomonadati</taxon>
        <taxon>Bacteroidota</taxon>
        <taxon>Flavobacteriia</taxon>
        <taxon>Flavobacteriales</taxon>
        <taxon>Flavobacteriaceae</taxon>
        <taxon>Jejuia</taxon>
    </lineage>
</organism>
<keyword evidence="1" id="KW-0472">Membrane</keyword>
<keyword evidence="1" id="KW-1133">Transmembrane helix</keyword>
<keyword evidence="1" id="KW-0812">Transmembrane</keyword>
<evidence type="ECO:0000313" key="2">
    <source>
        <dbReference type="EMBL" id="MCL6296473.1"/>
    </source>
</evidence>
<comment type="caution">
    <text evidence="2">The sequence shown here is derived from an EMBL/GenBank/DDBJ whole genome shotgun (WGS) entry which is preliminary data.</text>
</comment>
<feature type="transmembrane region" description="Helical" evidence="1">
    <location>
        <begin position="54"/>
        <end position="71"/>
    </location>
</feature>
<sequence>MKTKLNSFKQLNYLKVLSIIIFLIITRNNPHALIPMLLVLITSLIYTFTEFEHTIMPILASVGVILVLFSFIKNKKNILIIGYFLTYIILIDMLLDKNLWERIDKEIYFFITTISYITLSIYIIVKSFKIVKLK</sequence>
<evidence type="ECO:0000256" key="1">
    <source>
        <dbReference type="SAM" id="Phobius"/>
    </source>
</evidence>
<evidence type="ECO:0000313" key="3">
    <source>
        <dbReference type="Proteomes" id="UP001165381"/>
    </source>
</evidence>
<feature type="transmembrane region" description="Helical" evidence="1">
    <location>
        <begin position="6"/>
        <end position="25"/>
    </location>
</feature>
<feature type="transmembrane region" description="Helical" evidence="1">
    <location>
        <begin position="78"/>
        <end position="95"/>
    </location>
</feature>
<keyword evidence="3" id="KW-1185">Reference proteome</keyword>
<dbReference type="Proteomes" id="UP001165381">
    <property type="component" value="Unassembled WGS sequence"/>
</dbReference>
<gene>
    <name evidence="2" type="ORF">M3P09_15780</name>
</gene>
<reference evidence="2" key="1">
    <citation type="submission" date="2022-05" db="EMBL/GenBank/DDBJ databases">
        <authorList>
            <person name="Park J.-S."/>
        </authorList>
    </citation>
    <scope>NUCLEOTIDE SEQUENCE</scope>
    <source>
        <strain evidence="2">2012CJ34-3</strain>
    </source>
</reference>
<proteinExistence type="predicted"/>
<feature type="transmembrane region" description="Helical" evidence="1">
    <location>
        <begin position="107"/>
        <end position="125"/>
    </location>
</feature>